<gene>
    <name evidence="1" type="ORF">ACJEBI_29265</name>
</gene>
<dbReference type="EMBL" id="JBJHQH010000057">
    <property type="protein sequence ID" value="MFK9095519.1"/>
    <property type="molecule type" value="Genomic_DNA"/>
</dbReference>
<dbReference type="RefSeq" id="WP_406583898.1">
    <property type="nucleotide sequence ID" value="NZ_JBJHQH010000057.1"/>
</dbReference>
<comment type="caution">
    <text evidence="1">The sequence shown here is derived from an EMBL/GenBank/DDBJ whole genome shotgun (WGS) entry which is preliminary data.</text>
</comment>
<name>A0ABW8RSZ8_9BACI</name>
<keyword evidence="2" id="KW-1185">Reference proteome</keyword>
<accession>A0ABW8RSZ8</accession>
<evidence type="ECO:0000313" key="1">
    <source>
        <dbReference type="EMBL" id="MFK9095519.1"/>
    </source>
</evidence>
<sequence>MRTLSISIIPEKTLYHELQIEIPNSEDGSQKVIVGDIDSSELNHSIQLQRYLWENNVKNFPERKYI</sequence>
<evidence type="ECO:0000313" key="2">
    <source>
        <dbReference type="Proteomes" id="UP001623041"/>
    </source>
</evidence>
<dbReference type="Proteomes" id="UP001623041">
    <property type="component" value="Unassembled WGS sequence"/>
</dbReference>
<proteinExistence type="predicted"/>
<organism evidence="1 2">
    <name type="scientific">Bacillus salipaludis</name>
    <dbReference type="NCBI Taxonomy" id="2547811"/>
    <lineage>
        <taxon>Bacteria</taxon>
        <taxon>Bacillati</taxon>
        <taxon>Bacillota</taxon>
        <taxon>Bacilli</taxon>
        <taxon>Bacillales</taxon>
        <taxon>Bacillaceae</taxon>
        <taxon>Bacillus</taxon>
    </lineage>
</organism>
<protein>
    <submittedName>
        <fullName evidence="1">Uncharacterized protein</fullName>
    </submittedName>
</protein>
<reference evidence="1 2" key="1">
    <citation type="submission" date="2024-11" db="EMBL/GenBank/DDBJ databases">
        <authorList>
            <person name="Lucas J.A."/>
        </authorList>
    </citation>
    <scope>NUCLEOTIDE SEQUENCE [LARGE SCALE GENOMIC DNA]</scope>
    <source>
        <strain evidence="1 2">Z 5.4</strain>
    </source>
</reference>